<comment type="subcellular location">
    <subcellularLocation>
        <location evidence="1">Membrane</location>
        <topology evidence="1">Peripheral membrane protein</topology>
    </subcellularLocation>
</comment>
<dbReference type="GO" id="GO:0016020">
    <property type="term" value="C:membrane"/>
    <property type="evidence" value="ECO:0007669"/>
    <property type="project" value="UniProtKB-SubCell"/>
</dbReference>
<evidence type="ECO:0000259" key="2">
    <source>
        <dbReference type="PROSITE" id="PS50846"/>
    </source>
</evidence>
<proteinExistence type="predicted"/>
<dbReference type="Pfam" id="PF00403">
    <property type="entry name" value="HMA"/>
    <property type="match status" value="1"/>
</dbReference>
<dbReference type="EMBL" id="JAJAGQ010000010">
    <property type="protein sequence ID" value="KAJ8550897.1"/>
    <property type="molecule type" value="Genomic_DNA"/>
</dbReference>
<feature type="domain" description="HMA" evidence="2">
    <location>
        <begin position="39"/>
        <end position="88"/>
    </location>
</feature>
<dbReference type="PROSITE" id="PS50846">
    <property type="entry name" value="HMA_2"/>
    <property type="match status" value="1"/>
</dbReference>
<dbReference type="GO" id="GO:0009626">
    <property type="term" value="P:plant-type hypersensitive response"/>
    <property type="evidence" value="ECO:0007669"/>
    <property type="project" value="UniProtKB-KW"/>
</dbReference>
<dbReference type="GO" id="GO:0046872">
    <property type="term" value="F:metal ion binding"/>
    <property type="evidence" value="ECO:0007669"/>
    <property type="project" value="InterPro"/>
</dbReference>
<gene>
    <name evidence="3" type="ORF">K7X08_000267</name>
</gene>
<dbReference type="Proteomes" id="UP001152561">
    <property type="component" value="Unassembled WGS sequence"/>
</dbReference>
<evidence type="ECO:0000313" key="3">
    <source>
        <dbReference type="EMBL" id="KAJ8550897.1"/>
    </source>
</evidence>
<accession>A0A9Q1RCR8</accession>
<dbReference type="InterPro" id="IPR006121">
    <property type="entry name" value="HMA_dom"/>
</dbReference>
<sequence>MALISWAKKELSRLKLQNPKRLTLPQISTSSTCLAHPLIQEVVLDADLRCAHCQSRVTSVISNVEDVESIVVHVLEKKVTLIRKSTSK</sequence>
<evidence type="ECO:0000313" key="4">
    <source>
        <dbReference type="Proteomes" id="UP001152561"/>
    </source>
</evidence>
<dbReference type="InterPro" id="IPR036163">
    <property type="entry name" value="HMA_dom_sf"/>
</dbReference>
<keyword evidence="4" id="KW-1185">Reference proteome</keyword>
<dbReference type="AlphaFoldDB" id="A0A9Q1RCR8"/>
<name>A0A9Q1RCR8_9SOLA</name>
<dbReference type="OrthoDB" id="1649273at2759"/>
<dbReference type="CDD" id="cd00371">
    <property type="entry name" value="HMA"/>
    <property type="match status" value="1"/>
</dbReference>
<dbReference type="SUPFAM" id="SSF55008">
    <property type="entry name" value="HMA, heavy metal-associated domain"/>
    <property type="match status" value="1"/>
</dbReference>
<organism evidence="3 4">
    <name type="scientific">Anisodus acutangulus</name>
    <dbReference type="NCBI Taxonomy" id="402998"/>
    <lineage>
        <taxon>Eukaryota</taxon>
        <taxon>Viridiplantae</taxon>
        <taxon>Streptophyta</taxon>
        <taxon>Embryophyta</taxon>
        <taxon>Tracheophyta</taxon>
        <taxon>Spermatophyta</taxon>
        <taxon>Magnoliopsida</taxon>
        <taxon>eudicotyledons</taxon>
        <taxon>Gunneridae</taxon>
        <taxon>Pentapetalae</taxon>
        <taxon>asterids</taxon>
        <taxon>lamiids</taxon>
        <taxon>Solanales</taxon>
        <taxon>Solanaceae</taxon>
        <taxon>Solanoideae</taxon>
        <taxon>Hyoscyameae</taxon>
        <taxon>Anisodus</taxon>
    </lineage>
</organism>
<reference evidence="4" key="1">
    <citation type="journal article" date="2023" name="Proc. Natl. Acad. Sci. U.S.A.">
        <title>Genomic and structural basis for evolution of tropane alkaloid biosynthesis.</title>
        <authorList>
            <person name="Wanga Y.-J."/>
            <person name="Taina T."/>
            <person name="Yua J.-Y."/>
            <person name="Lia J."/>
            <person name="Xua B."/>
            <person name="Chenc J."/>
            <person name="D'Auriad J.C."/>
            <person name="Huanga J.-P."/>
            <person name="Huanga S.-X."/>
        </authorList>
    </citation>
    <scope>NUCLEOTIDE SEQUENCE [LARGE SCALE GENOMIC DNA]</scope>
    <source>
        <strain evidence="4">cv. KIB-2019</strain>
    </source>
</reference>
<evidence type="ECO:0000256" key="1">
    <source>
        <dbReference type="ARBA" id="ARBA00004170"/>
    </source>
</evidence>
<protein>
    <recommendedName>
        <fullName evidence="2">HMA domain-containing protein</fullName>
    </recommendedName>
</protein>
<dbReference type="Gene3D" id="3.30.70.100">
    <property type="match status" value="1"/>
</dbReference>
<comment type="caution">
    <text evidence="3">The sequence shown here is derived from an EMBL/GenBank/DDBJ whole genome shotgun (WGS) entry which is preliminary data.</text>
</comment>